<dbReference type="GO" id="GO:0005886">
    <property type="term" value="C:plasma membrane"/>
    <property type="evidence" value="ECO:0007669"/>
    <property type="project" value="UniProtKB-SubCell"/>
</dbReference>
<evidence type="ECO:0000313" key="10">
    <source>
        <dbReference type="Proteomes" id="UP000291144"/>
    </source>
</evidence>
<reference evidence="9 10" key="1">
    <citation type="submission" date="2019-02" db="EMBL/GenBank/DDBJ databases">
        <title>Kribbella capetownensis sp. nov. and Kribbella speibonae sp. nov., isolated from soil.</title>
        <authorList>
            <person name="Curtis S.M."/>
            <person name="Norton I."/>
            <person name="Everest G.J."/>
            <person name="Meyers P.R."/>
        </authorList>
    </citation>
    <scope>NUCLEOTIDE SEQUENCE [LARGE SCALE GENOMIC DNA]</scope>
    <source>
        <strain evidence="9 10">NRRL B-24813</strain>
    </source>
</reference>
<comment type="similarity">
    <text evidence="2 7">Belongs to the DedA family.</text>
</comment>
<evidence type="ECO:0000256" key="5">
    <source>
        <dbReference type="ARBA" id="ARBA00022989"/>
    </source>
</evidence>
<feature type="transmembrane region" description="Helical" evidence="7">
    <location>
        <begin position="12"/>
        <end position="36"/>
    </location>
</feature>
<comment type="caution">
    <text evidence="9">The sequence shown here is derived from an EMBL/GenBank/DDBJ whole genome shotgun (WGS) entry which is preliminary data.</text>
</comment>
<evidence type="ECO:0000256" key="7">
    <source>
        <dbReference type="RuleBase" id="RU367016"/>
    </source>
</evidence>
<evidence type="ECO:0000256" key="1">
    <source>
        <dbReference type="ARBA" id="ARBA00004651"/>
    </source>
</evidence>
<feature type="domain" description="VTT" evidence="8">
    <location>
        <begin position="36"/>
        <end position="162"/>
    </location>
</feature>
<evidence type="ECO:0000256" key="6">
    <source>
        <dbReference type="ARBA" id="ARBA00023136"/>
    </source>
</evidence>
<keyword evidence="4 7" id="KW-0812">Transmembrane</keyword>
<feature type="transmembrane region" description="Helical" evidence="7">
    <location>
        <begin position="142"/>
        <end position="164"/>
    </location>
</feature>
<accession>A0A4R0JRQ9</accession>
<dbReference type="Proteomes" id="UP000291144">
    <property type="component" value="Unassembled WGS sequence"/>
</dbReference>
<dbReference type="PANTHER" id="PTHR30353">
    <property type="entry name" value="INNER MEMBRANE PROTEIN DEDA-RELATED"/>
    <property type="match status" value="1"/>
</dbReference>
<evidence type="ECO:0000259" key="8">
    <source>
        <dbReference type="Pfam" id="PF09335"/>
    </source>
</evidence>
<evidence type="ECO:0000313" key="9">
    <source>
        <dbReference type="EMBL" id="TCC49579.1"/>
    </source>
</evidence>
<evidence type="ECO:0000256" key="4">
    <source>
        <dbReference type="ARBA" id="ARBA00022692"/>
    </source>
</evidence>
<evidence type="ECO:0000256" key="2">
    <source>
        <dbReference type="ARBA" id="ARBA00010792"/>
    </source>
</evidence>
<comment type="subcellular location">
    <subcellularLocation>
        <location evidence="1 7">Cell membrane</location>
        <topology evidence="1 7">Multi-pass membrane protein</topology>
    </subcellularLocation>
</comment>
<dbReference type="InterPro" id="IPR032818">
    <property type="entry name" value="DedA-like"/>
</dbReference>
<feature type="transmembrane region" description="Helical" evidence="7">
    <location>
        <begin position="56"/>
        <end position="77"/>
    </location>
</feature>
<proteinExistence type="inferred from homology"/>
<dbReference type="InterPro" id="IPR032816">
    <property type="entry name" value="VTT_dom"/>
</dbReference>
<dbReference type="PANTHER" id="PTHR30353:SF15">
    <property type="entry name" value="INNER MEMBRANE PROTEIN YABI"/>
    <property type="match status" value="1"/>
</dbReference>
<keyword evidence="5 7" id="KW-1133">Transmembrane helix</keyword>
<sequence>MLGFLQQLGGQLGAWFYVVAGGLAFAEAAVMVGLVLPGETALVVAGFAAHQGWIALWPMVAVAIGSAALGDSVGYEVGRRLGPRLRSSRLGRRVGDDRLRRTDDFLGRYGGRAVLFGRFTAGLRALTPGMAGMARMPYLRTFLPWNVAGAVVWGAGCVLVGYGFSASLTTLAHALTYVPLVLIAAAAAVLVLLHIRKKHRVR</sequence>
<gene>
    <name evidence="9" type="ORF">E0H73_42305</name>
</gene>
<dbReference type="Pfam" id="PF09335">
    <property type="entry name" value="VTT_dom"/>
    <property type="match status" value="1"/>
</dbReference>
<dbReference type="AlphaFoldDB" id="A0A4R0JRQ9"/>
<dbReference type="EMBL" id="SJKB01000026">
    <property type="protein sequence ID" value="TCC49579.1"/>
    <property type="molecule type" value="Genomic_DNA"/>
</dbReference>
<name>A0A4R0JRQ9_9ACTN</name>
<keyword evidence="6 7" id="KW-0472">Membrane</keyword>
<keyword evidence="3 7" id="KW-1003">Cell membrane</keyword>
<feature type="transmembrane region" description="Helical" evidence="7">
    <location>
        <begin position="176"/>
        <end position="195"/>
    </location>
</feature>
<organism evidence="9 10">
    <name type="scientific">Kribbella pittospori</name>
    <dbReference type="NCBI Taxonomy" id="722689"/>
    <lineage>
        <taxon>Bacteria</taxon>
        <taxon>Bacillati</taxon>
        <taxon>Actinomycetota</taxon>
        <taxon>Actinomycetes</taxon>
        <taxon>Propionibacteriales</taxon>
        <taxon>Kribbellaceae</taxon>
        <taxon>Kribbella</taxon>
    </lineage>
</organism>
<evidence type="ECO:0000256" key="3">
    <source>
        <dbReference type="ARBA" id="ARBA00022475"/>
    </source>
</evidence>
<dbReference type="RefSeq" id="WP_165556103.1">
    <property type="nucleotide sequence ID" value="NZ_SJKB01000026.1"/>
</dbReference>
<protein>
    <submittedName>
        <fullName evidence="9">DedA family protein</fullName>
    </submittedName>
</protein>
<keyword evidence="10" id="KW-1185">Reference proteome</keyword>